<dbReference type="STRING" id="238.BBD35_16135"/>
<evidence type="ECO:0000259" key="2">
    <source>
        <dbReference type="PROSITE" id="PS50093"/>
    </source>
</evidence>
<accession>A0A1V3U2C9</accession>
<comment type="caution">
    <text evidence="3">The sequence shown here is derived from an EMBL/GenBank/DDBJ whole genome shotgun (WGS) entry which is preliminary data.</text>
</comment>
<dbReference type="Proteomes" id="UP000188947">
    <property type="component" value="Unassembled WGS sequence"/>
</dbReference>
<dbReference type="EMBL" id="MPOG01000007">
    <property type="protein sequence ID" value="OOH96810.1"/>
    <property type="molecule type" value="Genomic_DNA"/>
</dbReference>
<feature type="transmembrane region" description="Helical" evidence="1">
    <location>
        <begin position="12"/>
        <end position="29"/>
    </location>
</feature>
<dbReference type="RefSeq" id="WP_069214572.1">
    <property type="nucleotide sequence ID" value="NZ_CP016378.1"/>
</dbReference>
<feature type="domain" description="PKD" evidence="2">
    <location>
        <begin position="148"/>
        <end position="185"/>
    </location>
</feature>
<dbReference type="PROSITE" id="PS50093">
    <property type="entry name" value="PKD"/>
    <property type="match status" value="2"/>
</dbReference>
<name>A0A1V3U2C9_ELIME</name>
<proteinExistence type="predicted"/>
<evidence type="ECO:0000313" key="4">
    <source>
        <dbReference type="Proteomes" id="UP000188947"/>
    </source>
</evidence>
<reference evidence="3 4" key="1">
    <citation type="submission" date="2016-11" db="EMBL/GenBank/DDBJ databases">
        <title>Genome sequence and comparative genomic analysis of clinical strain Elizabethkingia meningoseptica 61421 PRCM.</title>
        <authorList>
            <person name="Wang M."/>
            <person name="Hu S."/>
            <person name="Cao L."/>
            <person name="Jiang T."/>
            <person name="Zhou Y."/>
            <person name="Ming D."/>
        </authorList>
    </citation>
    <scope>NUCLEOTIDE SEQUENCE [LARGE SCALE GENOMIC DNA]</scope>
    <source>
        <strain evidence="3 4">61421 PRCM</strain>
    </source>
</reference>
<dbReference type="InterPro" id="IPR000601">
    <property type="entry name" value="PKD_dom"/>
</dbReference>
<protein>
    <submittedName>
        <fullName evidence="3">PKD domain-containing protein</fullName>
    </submittedName>
</protein>
<organism evidence="3 4">
    <name type="scientific">Elizabethkingia meningoseptica</name>
    <name type="common">Chryseobacterium meningosepticum</name>
    <dbReference type="NCBI Taxonomy" id="238"/>
    <lineage>
        <taxon>Bacteria</taxon>
        <taxon>Pseudomonadati</taxon>
        <taxon>Bacteroidota</taxon>
        <taxon>Flavobacteriia</taxon>
        <taxon>Flavobacteriales</taxon>
        <taxon>Weeksellaceae</taxon>
        <taxon>Elizabethkingia</taxon>
    </lineage>
</organism>
<dbReference type="AlphaFoldDB" id="A0A1V3U2C9"/>
<dbReference type="OrthoDB" id="1491323at2"/>
<dbReference type="Pfam" id="PF18911">
    <property type="entry name" value="PKD_4"/>
    <property type="match status" value="1"/>
</dbReference>
<dbReference type="eggNOG" id="COG3291">
    <property type="taxonomic scope" value="Bacteria"/>
</dbReference>
<sequence length="305" mass="34530">MNYFQKNKKNIIIAVISVLLVASLVALWLQRKSVSSEDIVAVVFPSNMTMGDSLRFEDKTLNAKTKRWDFGDGKTSEKDKGIHMFSKPGFYEVKLTIDNKYTKTFPILVSSANVALAAEPEETRIDAQTQALQFENVIFRAVSSKGKTFTWRFGESGNIDSKDKMAIYSYKKPGIYTITLLTDDSPQPVTHQIKILPAYNPNEQVEQDLSAAVDNSYSEIDDDIKRTLQQIANGNNFNSNYNYLLRTYLCNNDNAAIVVNNGKPNNYYYYTTGLQFDKDNTIQDVKSTYDSSQKCIVKLEVTQSK</sequence>
<evidence type="ECO:0000313" key="3">
    <source>
        <dbReference type="EMBL" id="OOH96810.1"/>
    </source>
</evidence>
<gene>
    <name evidence="3" type="ORF">BMF97_05975</name>
</gene>
<dbReference type="CDD" id="cd00146">
    <property type="entry name" value="PKD"/>
    <property type="match status" value="1"/>
</dbReference>
<keyword evidence="1" id="KW-0812">Transmembrane</keyword>
<dbReference type="SUPFAM" id="SSF49299">
    <property type="entry name" value="PKD domain"/>
    <property type="match status" value="2"/>
</dbReference>
<feature type="domain" description="PKD" evidence="2">
    <location>
        <begin position="67"/>
        <end position="99"/>
    </location>
</feature>
<dbReference type="InterPro" id="IPR035986">
    <property type="entry name" value="PKD_dom_sf"/>
</dbReference>
<keyword evidence="4" id="KW-1185">Reference proteome</keyword>
<dbReference type="InterPro" id="IPR013783">
    <property type="entry name" value="Ig-like_fold"/>
</dbReference>
<keyword evidence="1" id="KW-0472">Membrane</keyword>
<evidence type="ECO:0000256" key="1">
    <source>
        <dbReference type="SAM" id="Phobius"/>
    </source>
</evidence>
<keyword evidence="1" id="KW-1133">Transmembrane helix</keyword>
<dbReference type="Gene3D" id="2.60.40.10">
    <property type="entry name" value="Immunoglobulins"/>
    <property type="match status" value="2"/>
</dbReference>